<proteinExistence type="predicted"/>
<feature type="transmembrane region" description="Helical" evidence="1">
    <location>
        <begin position="121"/>
        <end position="138"/>
    </location>
</feature>
<evidence type="ECO:0000256" key="1">
    <source>
        <dbReference type="SAM" id="Phobius"/>
    </source>
</evidence>
<accession>A0A2N7ARM0</accession>
<evidence type="ECO:0000259" key="2">
    <source>
        <dbReference type="Pfam" id="PF04892"/>
    </source>
</evidence>
<protein>
    <recommendedName>
        <fullName evidence="2">VanZ-like domain-containing protein</fullName>
    </recommendedName>
</protein>
<dbReference type="AlphaFoldDB" id="A0A2N7ARM0"/>
<gene>
    <name evidence="3" type="ORF">CBP76_11490</name>
</gene>
<keyword evidence="1" id="KW-1133">Transmembrane helix</keyword>
<keyword evidence="1" id="KW-0812">Transmembrane</keyword>
<dbReference type="InterPro" id="IPR006976">
    <property type="entry name" value="VanZ-like"/>
</dbReference>
<keyword evidence="1" id="KW-0472">Membrane</keyword>
<dbReference type="Pfam" id="PF04892">
    <property type="entry name" value="VanZ"/>
    <property type="match status" value="1"/>
</dbReference>
<dbReference type="Proteomes" id="UP000235649">
    <property type="component" value="Unassembled WGS sequence"/>
</dbReference>
<reference evidence="3 4" key="1">
    <citation type="submission" date="2017-05" db="EMBL/GenBank/DDBJ databases">
        <title>Lactobacillus nurukis nov., sp. nov., isolated from nuruk.</title>
        <authorList>
            <person name="Kim S.-J."/>
        </authorList>
    </citation>
    <scope>NUCLEOTIDE SEQUENCE [LARGE SCALE GENOMIC DNA]</scope>
    <source>
        <strain evidence="3 4">SYF10-1a</strain>
    </source>
</reference>
<organism evidence="3 4">
    <name type="scientific">Companilactobacillus nuruki</name>
    <dbReference type="NCBI Taxonomy" id="1993540"/>
    <lineage>
        <taxon>Bacteria</taxon>
        <taxon>Bacillati</taxon>
        <taxon>Bacillota</taxon>
        <taxon>Bacilli</taxon>
        <taxon>Lactobacillales</taxon>
        <taxon>Lactobacillaceae</taxon>
        <taxon>Companilactobacillus</taxon>
    </lineage>
</organism>
<dbReference type="PANTHER" id="PTHR36834:SF1">
    <property type="entry name" value="INTEGRAL MEMBRANE PROTEIN"/>
    <property type="match status" value="1"/>
</dbReference>
<dbReference type="EMBL" id="NIPR01000055">
    <property type="protein sequence ID" value="PMD68003.1"/>
    <property type="molecule type" value="Genomic_DNA"/>
</dbReference>
<name>A0A2N7ARM0_9LACO</name>
<dbReference type="InterPro" id="IPR053150">
    <property type="entry name" value="Teicoplanin_resist-assoc"/>
</dbReference>
<comment type="caution">
    <text evidence="3">The sequence shown here is derived from an EMBL/GenBank/DDBJ whole genome shotgun (WGS) entry which is preliminary data.</text>
</comment>
<keyword evidence="4" id="KW-1185">Reference proteome</keyword>
<evidence type="ECO:0000313" key="4">
    <source>
        <dbReference type="Proteomes" id="UP000235649"/>
    </source>
</evidence>
<feature type="transmembrane region" description="Helical" evidence="1">
    <location>
        <begin position="89"/>
        <end position="109"/>
    </location>
</feature>
<evidence type="ECO:0000313" key="3">
    <source>
        <dbReference type="EMBL" id="PMD68003.1"/>
    </source>
</evidence>
<feature type="domain" description="VanZ-like" evidence="2">
    <location>
        <begin position="30"/>
        <end position="141"/>
    </location>
</feature>
<sequence length="143" mass="16134">MINHISKLFAWVLLGISALSICFLCFNPTLPIKLPSSNQAISFMMIGKAPVAYIPFQELDQLGFWLNIIMTCPLGIFTYILFSPKFKISHVITTGILIGFTIEFIQFITDNLAITHRWVDINDVLANTLGFVVGYYLSKLIDK</sequence>
<dbReference type="PANTHER" id="PTHR36834">
    <property type="entry name" value="MEMBRANE PROTEIN-RELATED"/>
    <property type="match status" value="1"/>
</dbReference>
<feature type="transmembrane region" description="Helical" evidence="1">
    <location>
        <begin position="62"/>
        <end position="82"/>
    </location>
</feature>
<dbReference type="OrthoDB" id="2247368at2"/>